<evidence type="ECO:0000259" key="1">
    <source>
        <dbReference type="Pfam" id="PF08546"/>
    </source>
</evidence>
<name>A0ABT6HF34_LEUPS</name>
<dbReference type="GeneID" id="64344689"/>
<dbReference type="EMBL" id="JARGDN010000021">
    <property type="protein sequence ID" value="MDG9734444.1"/>
    <property type="molecule type" value="Genomic_DNA"/>
</dbReference>
<dbReference type="Gene3D" id="1.10.1040.10">
    <property type="entry name" value="N-(1-d-carboxylethyl)-l-norvaline Dehydrogenase, domain 2"/>
    <property type="match status" value="1"/>
</dbReference>
<gene>
    <name evidence="2" type="ORF">P1N92_10055</name>
</gene>
<dbReference type="PANTHER" id="PTHR21708">
    <property type="entry name" value="PROBABLE 2-DEHYDROPANTOATE 2-REDUCTASE"/>
    <property type="match status" value="1"/>
</dbReference>
<keyword evidence="3" id="KW-1185">Reference proteome</keyword>
<dbReference type="SUPFAM" id="SSF48179">
    <property type="entry name" value="6-phosphogluconate dehydrogenase C-terminal domain-like"/>
    <property type="match status" value="1"/>
</dbReference>
<reference evidence="2 3" key="1">
    <citation type="submission" date="2023-02" db="EMBL/GenBank/DDBJ databases">
        <title>Antimicrobial susceptibility testing and tentative epidemiological cut-off values for Lactobacillaceae family species intended for ingestion.</title>
        <authorList>
            <person name="Noehr-Meldgaard K."/>
            <person name="Struve C."/>
            <person name="Ingmer H."/>
            <person name="Koza A."/>
            <person name="Al-Nakeeb K."/>
            <person name="Agersoe Y."/>
        </authorList>
    </citation>
    <scope>NUCLEOTIDE SEQUENCE [LARGE SCALE GENOMIC DNA]</scope>
    <source>
        <strain evidence="2 3">DSM 20193</strain>
    </source>
</reference>
<evidence type="ECO:0000313" key="2">
    <source>
        <dbReference type="EMBL" id="MDG9734444.1"/>
    </source>
</evidence>
<accession>A0ABT6HF34</accession>
<dbReference type="InterPro" id="IPR008927">
    <property type="entry name" value="6-PGluconate_DH-like_C_sf"/>
</dbReference>
<sequence>MGNGHFSVPFSSDGIKFGESNNKSELSDRVQSIANLFDKAGVPYEIPENMIREQWRKFMLNVSGNSTNTLLRGTHSYFQKVNAANQARKILIDEIFAVAKKLKTGLTDADVQWVMEAYNNYPASNKNSMLQDFESGKQTENEMFCGYLVDLGKKLKVPTPVNQYVYFMIKALDEINSGILE</sequence>
<organism evidence="2 3">
    <name type="scientific">Leuconostoc pseudomesenteroides</name>
    <dbReference type="NCBI Taxonomy" id="33968"/>
    <lineage>
        <taxon>Bacteria</taxon>
        <taxon>Bacillati</taxon>
        <taxon>Bacillota</taxon>
        <taxon>Bacilli</taxon>
        <taxon>Lactobacillales</taxon>
        <taxon>Lactobacillaceae</taxon>
        <taxon>Leuconostoc</taxon>
    </lineage>
</organism>
<evidence type="ECO:0000313" key="3">
    <source>
        <dbReference type="Proteomes" id="UP001529201"/>
    </source>
</evidence>
<dbReference type="RefSeq" id="WP_168441524.1">
    <property type="nucleotide sequence ID" value="NZ_CP065993.1"/>
</dbReference>
<dbReference type="InterPro" id="IPR013752">
    <property type="entry name" value="KPA_reductase"/>
</dbReference>
<dbReference type="Pfam" id="PF08546">
    <property type="entry name" value="ApbA_C"/>
    <property type="match status" value="1"/>
</dbReference>
<dbReference type="InterPro" id="IPR013328">
    <property type="entry name" value="6PGD_dom2"/>
</dbReference>
<dbReference type="InterPro" id="IPR051402">
    <property type="entry name" value="KPR-Related"/>
</dbReference>
<dbReference type="PANTHER" id="PTHR21708:SF26">
    <property type="entry name" value="2-DEHYDROPANTOATE 2-REDUCTASE"/>
    <property type="match status" value="1"/>
</dbReference>
<protein>
    <submittedName>
        <fullName evidence="2">Ketopantoate reductase C-terminal domain-containing protein</fullName>
    </submittedName>
</protein>
<feature type="domain" description="Ketopantoate reductase C-terminal" evidence="1">
    <location>
        <begin position="49"/>
        <end position="172"/>
    </location>
</feature>
<proteinExistence type="predicted"/>
<dbReference type="Proteomes" id="UP001529201">
    <property type="component" value="Unassembled WGS sequence"/>
</dbReference>
<comment type="caution">
    <text evidence="2">The sequence shown here is derived from an EMBL/GenBank/DDBJ whole genome shotgun (WGS) entry which is preliminary data.</text>
</comment>